<reference evidence="2" key="1">
    <citation type="submission" date="2016-11" db="UniProtKB">
        <authorList>
            <consortium name="WormBaseParasite"/>
        </authorList>
    </citation>
    <scope>IDENTIFICATION</scope>
</reference>
<protein>
    <submittedName>
        <fullName evidence="2">Uncharacterized protein</fullName>
    </submittedName>
</protein>
<dbReference type="Proteomes" id="UP000095281">
    <property type="component" value="Unplaced"/>
</dbReference>
<sequence length="112" mass="12264">MEGFVVLQYGQGDFLHWLDGGLRGAPVWTGGFLHWLDGGLRSAPVWTGGFFALARWRLRGAPVWTGSFPTLALLQQCIIFMSDAAFVIPRTVGCLRPSNCPLSPYNGPITNL</sequence>
<name>A0A1I8BZ75_MELHA</name>
<evidence type="ECO:0000313" key="1">
    <source>
        <dbReference type="Proteomes" id="UP000095281"/>
    </source>
</evidence>
<proteinExistence type="predicted"/>
<dbReference type="AlphaFoldDB" id="A0A1I8BZ75"/>
<evidence type="ECO:0000313" key="2">
    <source>
        <dbReference type="WBParaSite" id="MhA1_Contig82.frz3.gene7"/>
    </source>
</evidence>
<accession>A0A1I8BZ75</accession>
<organism evidence="1 2">
    <name type="scientific">Meloidogyne hapla</name>
    <name type="common">Root-knot nematode worm</name>
    <dbReference type="NCBI Taxonomy" id="6305"/>
    <lineage>
        <taxon>Eukaryota</taxon>
        <taxon>Metazoa</taxon>
        <taxon>Ecdysozoa</taxon>
        <taxon>Nematoda</taxon>
        <taxon>Chromadorea</taxon>
        <taxon>Rhabditida</taxon>
        <taxon>Tylenchina</taxon>
        <taxon>Tylenchomorpha</taxon>
        <taxon>Tylenchoidea</taxon>
        <taxon>Meloidogynidae</taxon>
        <taxon>Meloidogyninae</taxon>
        <taxon>Meloidogyne</taxon>
    </lineage>
</organism>
<keyword evidence="1" id="KW-1185">Reference proteome</keyword>
<dbReference type="WBParaSite" id="MhA1_Contig82.frz3.gene7">
    <property type="protein sequence ID" value="MhA1_Contig82.frz3.gene7"/>
    <property type="gene ID" value="MhA1_Contig82.frz3.gene7"/>
</dbReference>